<accession>A0A136PIB7</accession>
<organism evidence="2 3">
    <name type="scientific">Micromonospora rosaria</name>
    <dbReference type="NCBI Taxonomy" id="47874"/>
    <lineage>
        <taxon>Bacteria</taxon>
        <taxon>Bacillati</taxon>
        <taxon>Actinomycetota</taxon>
        <taxon>Actinomycetes</taxon>
        <taxon>Micromonosporales</taxon>
        <taxon>Micromonosporaceae</taxon>
        <taxon>Micromonospora</taxon>
    </lineage>
</organism>
<sequence length="160" mass="16610">MSVRVARVLAGAVAVTATAVGAPAGAAPSGTPVVAPGGAGAVEGPATGAAVAGNGFSTSATCYGGAVRSYFERAGWGGDAGPYRTTSRCRDVNVRNASPFPVDACVIFVDRTSRCNYWTYLPARSGWIVVATNVKDGVNFRVRFETQRYEYEALTAHHAF</sequence>
<evidence type="ECO:0000313" key="3">
    <source>
        <dbReference type="Proteomes" id="UP000070620"/>
    </source>
</evidence>
<evidence type="ECO:0000313" key="2">
    <source>
        <dbReference type="EMBL" id="KXK58133.1"/>
    </source>
</evidence>
<evidence type="ECO:0000256" key="1">
    <source>
        <dbReference type="SAM" id="SignalP"/>
    </source>
</evidence>
<name>A0A136PIB7_9ACTN</name>
<keyword evidence="1" id="KW-0732">Signal</keyword>
<protein>
    <recommendedName>
        <fullName evidence="4">Secreted protein</fullName>
    </recommendedName>
</protein>
<comment type="caution">
    <text evidence="2">The sequence shown here is derived from an EMBL/GenBank/DDBJ whole genome shotgun (WGS) entry which is preliminary data.</text>
</comment>
<feature type="chain" id="PRO_5007478113" description="Secreted protein" evidence="1">
    <location>
        <begin position="27"/>
        <end position="160"/>
    </location>
</feature>
<dbReference type="AlphaFoldDB" id="A0A136PIB7"/>
<feature type="signal peptide" evidence="1">
    <location>
        <begin position="1"/>
        <end position="26"/>
    </location>
</feature>
<evidence type="ECO:0008006" key="4">
    <source>
        <dbReference type="Google" id="ProtNLM"/>
    </source>
</evidence>
<proteinExistence type="predicted"/>
<dbReference type="OrthoDB" id="4315969at2"/>
<dbReference type="Proteomes" id="UP000070620">
    <property type="component" value="Unassembled WGS sequence"/>
</dbReference>
<gene>
    <name evidence="2" type="ORF">AWW66_31570</name>
</gene>
<dbReference type="EMBL" id="LRQV01000252">
    <property type="protein sequence ID" value="KXK58133.1"/>
    <property type="molecule type" value="Genomic_DNA"/>
</dbReference>
<keyword evidence="3" id="KW-1185">Reference proteome</keyword>
<reference evidence="2 3" key="1">
    <citation type="submission" date="2016-01" db="EMBL/GenBank/DDBJ databases">
        <title>Whole genome sequence and analysis of Micromonospora rosaria DSM 803, which can produce antibacterial substance rosamicin.</title>
        <authorList>
            <person name="Yang H."/>
            <person name="He X."/>
            <person name="Zhu D."/>
        </authorList>
    </citation>
    <scope>NUCLEOTIDE SEQUENCE [LARGE SCALE GENOMIC DNA]</scope>
    <source>
        <strain evidence="2 3">DSM 803</strain>
    </source>
</reference>
<dbReference type="RefSeq" id="WP_083979277.1">
    <property type="nucleotide sequence ID" value="NZ_JBIUBN010000005.1"/>
</dbReference>